<dbReference type="InterPro" id="IPR002126">
    <property type="entry name" value="Cadherin-like_dom"/>
</dbReference>
<evidence type="ECO:0000256" key="4">
    <source>
        <dbReference type="ARBA" id="ARBA00022837"/>
    </source>
</evidence>
<feature type="compositionally biased region" description="Basic and acidic residues" evidence="10">
    <location>
        <begin position="943"/>
        <end position="952"/>
    </location>
</feature>
<organism evidence="13 14">
    <name type="scientific">Scomber scombrus</name>
    <name type="common">Atlantic mackerel</name>
    <name type="synonym">Scomber vernalis</name>
    <dbReference type="NCBI Taxonomy" id="13677"/>
    <lineage>
        <taxon>Eukaryota</taxon>
        <taxon>Metazoa</taxon>
        <taxon>Chordata</taxon>
        <taxon>Craniata</taxon>
        <taxon>Vertebrata</taxon>
        <taxon>Euteleostomi</taxon>
        <taxon>Actinopterygii</taxon>
        <taxon>Neopterygii</taxon>
        <taxon>Teleostei</taxon>
        <taxon>Neoteleostei</taxon>
        <taxon>Acanthomorphata</taxon>
        <taxon>Pelagiaria</taxon>
        <taxon>Scombriformes</taxon>
        <taxon>Scombridae</taxon>
        <taxon>Scomber</taxon>
    </lineage>
</organism>
<evidence type="ECO:0000256" key="8">
    <source>
        <dbReference type="ARBA" id="ARBA00023180"/>
    </source>
</evidence>
<feature type="domain" description="Cadherin" evidence="12">
    <location>
        <begin position="489"/>
        <end position="583"/>
    </location>
</feature>
<dbReference type="AlphaFoldDB" id="A0AAV1QGI2"/>
<feature type="domain" description="Cadherin" evidence="12">
    <location>
        <begin position="15"/>
        <end position="69"/>
    </location>
</feature>
<proteinExistence type="predicted"/>
<dbReference type="GO" id="GO:0008013">
    <property type="term" value="F:beta-catenin binding"/>
    <property type="evidence" value="ECO:0007669"/>
    <property type="project" value="TreeGrafter"/>
</dbReference>
<keyword evidence="2 11" id="KW-0812">Transmembrane</keyword>
<dbReference type="CDD" id="cd11304">
    <property type="entry name" value="Cadherin_repeat"/>
    <property type="match status" value="8"/>
</dbReference>
<evidence type="ECO:0000313" key="14">
    <source>
        <dbReference type="Proteomes" id="UP001314229"/>
    </source>
</evidence>
<evidence type="ECO:0000256" key="3">
    <source>
        <dbReference type="ARBA" id="ARBA00022737"/>
    </source>
</evidence>
<keyword evidence="8" id="KW-0325">Glycoprotein</keyword>
<dbReference type="GO" id="GO:0009653">
    <property type="term" value="P:anatomical structure morphogenesis"/>
    <property type="evidence" value="ECO:0007669"/>
    <property type="project" value="UniProtKB-ARBA"/>
</dbReference>
<dbReference type="PROSITE" id="PS50268">
    <property type="entry name" value="CADHERIN_2"/>
    <property type="match status" value="8"/>
</dbReference>
<dbReference type="GO" id="GO:0016342">
    <property type="term" value="C:catenin complex"/>
    <property type="evidence" value="ECO:0007669"/>
    <property type="project" value="TreeGrafter"/>
</dbReference>
<dbReference type="GO" id="GO:0016477">
    <property type="term" value="P:cell migration"/>
    <property type="evidence" value="ECO:0007669"/>
    <property type="project" value="TreeGrafter"/>
</dbReference>
<evidence type="ECO:0000256" key="5">
    <source>
        <dbReference type="ARBA" id="ARBA00022889"/>
    </source>
</evidence>
<evidence type="ECO:0000313" key="13">
    <source>
        <dbReference type="EMBL" id="CAK6983502.1"/>
    </source>
</evidence>
<dbReference type="GO" id="GO:0045296">
    <property type="term" value="F:cadherin binding"/>
    <property type="evidence" value="ECO:0007669"/>
    <property type="project" value="TreeGrafter"/>
</dbReference>
<dbReference type="PROSITE" id="PS00232">
    <property type="entry name" value="CADHERIN_1"/>
    <property type="match status" value="3"/>
</dbReference>
<evidence type="ECO:0000256" key="1">
    <source>
        <dbReference type="ARBA" id="ARBA00004167"/>
    </source>
</evidence>
<keyword evidence="6 11" id="KW-1133">Transmembrane helix</keyword>
<gene>
    <name evidence="13" type="ORF">FSCOSCO3_A013599</name>
</gene>
<dbReference type="InterPro" id="IPR020894">
    <property type="entry name" value="Cadherin_CS"/>
</dbReference>
<reference evidence="13 14" key="1">
    <citation type="submission" date="2024-01" db="EMBL/GenBank/DDBJ databases">
        <authorList>
            <person name="Alioto T."/>
            <person name="Alioto T."/>
            <person name="Gomez Garrido J."/>
        </authorList>
    </citation>
    <scope>NUCLEOTIDE SEQUENCE [LARGE SCALE GENOMIC DNA]</scope>
</reference>
<protein>
    <submittedName>
        <fullName evidence="13">Protocadherin Fat 4-like</fullName>
    </submittedName>
</protein>
<feature type="domain" description="Cadherin" evidence="12">
    <location>
        <begin position="404"/>
        <end position="487"/>
    </location>
</feature>
<dbReference type="EMBL" id="CAWUFR010001336">
    <property type="protein sequence ID" value="CAK6983502.1"/>
    <property type="molecule type" value="Genomic_DNA"/>
</dbReference>
<evidence type="ECO:0000256" key="11">
    <source>
        <dbReference type="SAM" id="Phobius"/>
    </source>
</evidence>
<feature type="domain" description="Cadherin" evidence="12">
    <location>
        <begin position="70"/>
        <end position="172"/>
    </location>
</feature>
<keyword evidence="14" id="KW-1185">Reference proteome</keyword>
<dbReference type="Pfam" id="PF00028">
    <property type="entry name" value="Cadherin"/>
    <property type="match status" value="7"/>
</dbReference>
<comment type="subcellular location">
    <subcellularLocation>
        <location evidence="1">Membrane</location>
        <topology evidence="1">Single-pass membrane protein</topology>
    </subcellularLocation>
</comment>
<feature type="region of interest" description="Disordered" evidence="10">
    <location>
        <begin position="943"/>
        <end position="1011"/>
    </location>
</feature>
<sequence>MANVNLQVVTEADKFAISSIGVFTNKVKLDYDEAPHNYSVEISISDGATTDIAVVEVQVTDINDNSPVFASDPTTKSVPEDIEVGSNVTVVPATDKDSGFNKEIRYSLRGGDGTFFIDPVSGMVRVAGELDRETKAEYNVQVVAKDRGRPARSSTATLLVQVSDINDNVPKFSESEYKVEVLEIESVGTSVLSLSAADPDEGANGKVTYSIFQQSPSSDPAVFDLDSSSGTLRLAQPLDYNGVKVYSLMVQASDGGTPSLVGNSSVVVKVMDVNNNPPEFSKESYDVSVFESLASGAPFLTLEVTDSDESGFSNGYFLYNNDTFDINKQGVVSLRRDVTLDRETKDNYILQVLAVDQVKDGLTATAQLNITVLDVNDNAPQFPDIPDPLHISEGVYSEKAPGEVFTIRPTDADAGSNGEVSLSLVSHDPLFRFREDGMLLAVGALDREHRETYNLVIKASDKGSPQRENVTTIRVIVTDINDNRPEFSSSSYVSSILLKDAAKGKVVLTLSATDKDSGNNSLITYSFYEGSSPYLALNSETGEVSLTSDLADVNENAIVNLTAMAKDNGQPPLNATARVVVELRVVSLVDTVAFKSSSYNFSLPENASTGVTVGKVSASAGSNLYSVAYSLKTHTDVFSVNANGEILTKTELDKETQEWYILDVEAVDTRDPPTSATTMVRIQVEDVNEAPQFPPEDYKATVFSIAPYKTPVIQVKASDPDVGDESRLVYSLVSGSPYFDVDASSGLVFVVSAVELEEEMATVEVKVTDPKGLHATAKVEVEVQRSASSSDVVTISLNQPANVVERKVPELEKSLGKALGWTVNVIQVFSSNGGSSESRTLREAAKTMVSFIAVDEGEAVSSEDVIKKLQSKSAEVTAELTKVFGQDLEFDVQQRPDESLDSDSMVVIIALGVLLGICILGLIVSVALIFRFKRNDKKGTDMESLDMERRSEGYTNHSMNPSATSKKEDTLSAQWRKETAEDQAVKTDSVKQDRESDEEDSDSDDSHTSAL</sequence>
<dbReference type="Proteomes" id="UP001314229">
    <property type="component" value="Unassembled WGS sequence"/>
</dbReference>
<feature type="compositionally biased region" description="Polar residues" evidence="10">
    <location>
        <begin position="953"/>
        <end position="964"/>
    </location>
</feature>
<evidence type="ECO:0000256" key="9">
    <source>
        <dbReference type="PROSITE-ProRule" id="PRU00043"/>
    </source>
</evidence>
<keyword evidence="3" id="KW-0677">Repeat</keyword>
<dbReference type="InterPro" id="IPR015919">
    <property type="entry name" value="Cadherin-like_sf"/>
</dbReference>
<dbReference type="SUPFAM" id="SSF49313">
    <property type="entry name" value="Cadherin-like"/>
    <property type="match status" value="7"/>
</dbReference>
<evidence type="ECO:0000256" key="2">
    <source>
        <dbReference type="ARBA" id="ARBA00022692"/>
    </source>
</evidence>
<feature type="transmembrane region" description="Helical" evidence="11">
    <location>
        <begin position="905"/>
        <end position="930"/>
    </location>
</feature>
<keyword evidence="7 11" id="KW-0472">Membrane</keyword>
<dbReference type="FunFam" id="2.60.40.60:FF:000116">
    <property type="entry name" value="Dachsous cadherin-related 2"/>
    <property type="match status" value="1"/>
</dbReference>
<dbReference type="PANTHER" id="PTHR24027:SF438">
    <property type="entry name" value="CADHERIN 23"/>
    <property type="match status" value="1"/>
</dbReference>
<evidence type="ECO:0000256" key="10">
    <source>
        <dbReference type="SAM" id="MobiDB-lite"/>
    </source>
</evidence>
<feature type="domain" description="Cadherin" evidence="12">
    <location>
        <begin position="595"/>
        <end position="693"/>
    </location>
</feature>
<name>A0AAV1QGI2_SCOSC</name>
<dbReference type="GO" id="GO:0031175">
    <property type="term" value="P:neuron projection development"/>
    <property type="evidence" value="ECO:0007669"/>
    <property type="project" value="TreeGrafter"/>
</dbReference>
<evidence type="ECO:0000256" key="7">
    <source>
        <dbReference type="ARBA" id="ARBA00023136"/>
    </source>
</evidence>
<dbReference type="FunFam" id="2.60.40.60:FF:000002">
    <property type="entry name" value="Protocadherin alpha 2"/>
    <property type="match status" value="1"/>
</dbReference>
<dbReference type="InterPro" id="IPR039808">
    <property type="entry name" value="Cadherin"/>
</dbReference>
<comment type="caution">
    <text evidence="13">The sequence shown here is derived from an EMBL/GenBank/DDBJ whole genome shotgun (WGS) entry which is preliminary data.</text>
</comment>
<dbReference type="PRINTS" id="PR00205">
    <property type="entry name" value="CADHERIN"/>
</dbReference>
<dbReference type="GO" id="GO:0005509">
    <property type="term" value="F:calcium ion binding"/>
    <property type="evidence" value="ECO:0007669"/>
    <property type="project" value="UniProtKB-UniRule"/>
</dbReference>
<evidence type="ECO:0000259" key="12">
    <source>
        <dbReference type="PROSITE" id="PS50268"/>
    </source>
</evidence>
<evidence type="ECO:0000256" key="6">
    <source>
        <dbReference type="ARBA" id="ARBA00022989"/>
    </source>
</evidence>
<feature type="domain" description="Cadherin" evidence="12">
    <location>
        <begin position="173"/>
        <end position="280"/>
    </location>
</feature>
<feature type="compositionally biased region" description="Basic and acidic residues" evidence="10">
    <location>
        <begin position="965"/>
        <end position="994"/>
    </location>
</feature>
<dbReference type="FunFam" id="2.60.40.60:FF:000092">
    <property type="entry name" value="Protocadherin 8"/>
    <property type="match status" value="1"/>
</dbReference>
<dbReference type="SMART" id="SM00112">
    <property type="entry name" value="CA"/>
    <property type="match status" value="8"/>
</dbReference>
<keyword evidence="4 9" id="KW-0106">Calcium</keyword>
<keyword evidence="5" id="KW-0130">Cell adhesion</keyword>
<dbReference type="Gene3D" id="2.60.40.60">
    <property type="entry name" value="Cadherins"/>
    <property type="match status" value="8"/>
</dbReference>
<dbReference type="GO" id="GO:0007156">
    <property type="term" value="P:homophilic cell adhesion via plasma membrane adhesion molecules"/>
    <property type="evidence" value="ECO:0007669"/>
    <property type="project" value="InterPro"/>
</dbReference>
<dbReference type="FunFam" id="2.60.40.60:FF:000015">
    <property type="entry name" value="FAT atypical cadherin 1"/>
    <property type="match status" value="1"/>
</dbReference>
<dbReference type="PANTHER" id="PTHR24027">
    <property type="entry name" value="CADHERIN-23"/>
    <property type="match status" value="1"/>
</dbReference>
<feature type="domain" description="Cadherin" evidence="12">
    <location>
        <begin position="281"/>
        <end position="382"/>
    </location>
</feature>
<accession>A0AAV1QGI2</accession>
<feature type="domain" description="Cadherin" evidence="12">
    <location>
        <begin position="694"/>
        <end position="802"/>
    </location>
</feature>